<dbReference type="AlphaFoldDB" id="A0A4Q7ZVE5"/>
<comment type="caution">
    <text evidence="2">The sequence shown here is derived from an EMBL/GenBank/DDBJ whole genome shotgun (WGS) entry which is preliminary data.</text>
</comment>
<dbReference type="Proteomes" id="UP000292564">
    <property type="component" value="Unassembled WGS sequence"/>
</dbReference>
<sequence>MALAFLGKDPNSDTTNSPTIWDDGDSYVIQGWRVTHPADLAVIGDVPADETVIRIPKRMMPFFPEVNSGGTTADAR</sequence>
<dbReference type="OrthoDB" id="3577809at2"/>
<feature type="region of interest" description="Disordered" evidence="1">
    <location>
        <begin position="1"/>
        <end position="20"/>
    </location>
</feature>
<keyword evidence="3" id="KW-1185">Reference proteome</keyword>
<proteinExistence type="predicted"/>
<name>A0A4Q7ZVE5_9ACTN</name>
<protein>
    <submittedName>
        <fullName evidence="2">Uncharacterized protein</fullName>
    </submittedName>
</protein>
<reference evidence="2 3" key="1">
    <citation type="submission" date="2019-02" db="EMBL/GenBank/DDBJ databases">
        <title>Sequencing the genomes of 1000 actinobacteria strains.</title>
        <authorList>
            <person name="Klenk H.-P."/>
        </authorList>
    </citation>
    <scope>NUCLEOTIDE SEQUENCE [LARGE SCALE GENOMIC DNA]</scope>
    <source>
        <strain evidence="2 3">DSM 45162</strain>
    </source>
</reference>
<evidence type="ECO:0000313" key="3">
    <source>
        <dbReference type="Proteomes" id="UP000292564"/>
    </source>
</evidence>
<evidence type="ECO:0000313" key="2">
    <source>
        <dbReference type="EMBL" id="RZU54633.1"/>
    </source>
</evidence>
<accession>A0A4Q7ZVE5</accession>
<evidence type="ECO:0000256" key="1">
    <source>
        <dbReference type="SAM" id="MobiDB-lite"/>
    </source>
</evidence>
<gene>
    <name evidence="2" type="ORF">EV385_6585</name>
</gene>
<dbReference type="EMBL" id="SHKY01000001">
    <property type="protein sequence ID" value="RZU54633.1"/>
    <property type="molecule type" value="Genomic_DNA"/>
</dbReference>
<organism evidence="2 3">
    <name type="scientific">Krasilnikovia cinnamomea</name>
    <dbReference type="NCBI Taxonomy" id="349313"/>
    <lineage>
        <taxon>Bacteria</taxon>
        <taxon>Bacillati</taxon>
        <taxon>Actinomycetota</taxon>
        <taxon>Actinomycetes</taxon>
        <taxon>Micromonosporales</taxon>
        <taxon>Micromonosporaceae</taxon>
        <taxon>Krasilnikovia</taxon>
    </lineage>
</organism>